<feature type="transmembrane region" description="Helical" evidence="10">
    <location>
        <begin position="232"/>
        <end position="256"/>
    </location>
</feature>
<dbReference type="SMART" id="SM00387">
    <property type="entry name" value="HATPase_c"/>
    <property type="match status" value="1"/>
</dbReference>
<dbReference type="SUPFAM" id="SSF47384">
    <property type="entry name" value="Homodimeric domain of signal transducing histidine kinase"/>
    <property type="match status" value="1"/>
</dbReference>
<evidence type="ECO:0000256" key="1">
    <source>
        <dbReference type="ARBA" id="ARBA00000085"/>
    </source>
</evidence>
<feature type="domain" description="Histidine kinase" evidence="11">
    <location>
        <begin position="317"/>
        <end position="533"/>
    </location>
</feature>
<dbReference type="GO" id="GO:0005524">
    <property type="term" value="F:ATP binding"/>
    <property type="evidence" value="ECO:0007669"/>
    <property type="project" value="UniProtKB-KW"/>
</dbReference>
<dbReference type="CDD" id="cd00082">
    <property type="entry name" value="HisKA"/>
    <property type="match status" value="1"/>
</dbReference>
<comment type="caution">
    <text evidence="14">The sequence shown here is derived from an EMBL/GenBank/DDBJ whole genome shotgun (WGS) entry which is preliminary data.</text>
</comment>
<reference evidence="15 16" key="1">
    <citation type="journal article" date="2019" name="J. Gen. Appl. Microbiol.">
        <title>Aerobic degradation of cis-dichloroethene by the marine bacterium Marinobacter salsuginis strain 5N-3.</title>
        <authorList>
            <person name="Inoue Y."/>
            <person name="Fukunaga Y."/>
            <person name="Katsumata H."/>
            <person name="Ohji S."/>
            <person name="Hosoyama A."/>
            <person name="Mori K."/>
            <person name="Ando K."/>
        </authorList>
    </citation>
    <scope>NUCLEOTIDE SEQUENCE [LARGE SCALE GENOMIC DNA]</scope>
    <source>
        <strain evidence="13 15">5N-3</strain>
        <strain evidence="14 16">NBRC 109114</strain>
    </source>
</reference>
<keyword evidence="7" id="KW-0547">Nucleotide-binding</keyword>
<dbReference type="PROSITE" id="PS50109">
    <property type="entry name" value="HIS_KIN"/>
    <property type="match status" value="1"/>
</dbReference>
<dbReference type="SUPFAM" id="SSF55874">
    <property type="entry name" value="ATPase domain of HSP90 chaperone/DNA topoisomerase II/histidine kinase"/>
    <property type="match status" value="1"/>
</dbReference>
<dbReference type="Gene3D" id="1.10.287.130">
    <property type="match status" value="1"/>
</dbReference>
<dbReference type="InterPro" id="IPR003661">
    <property type="entry name" value="HisK_dim/P_dom"/>
</dbReference>
<evidence type="ECO:0000313" key="16">
    <source>
        <dbReference type="Proteomes" id="UP000387223"/>
    </source>
</evidence>
<dbReference type="EMBL" id="BGZH01000002">
    <property type="protein sequence ID" value="GBO85236.1"/>
    <property type="molecule type" value="Genomic_DNA"/>
</dbReference>
<dbReference type="InterPro" id="IPR036097">
    <property type="entry name" value="HisK_dim/P_sf"/>
</dbReference>
<keyword evidence="15" id="KW-1185">Reference proteome</keyword>
<keyword evidence="10" id="KW-0812">Transmembrane</keyword>
<gene>
    <name evidence="13" type="ORF">MS5N3_26870</name>
    <name evidence="14" type="ORF">MSSD14B_22280</name>
</gene>
<comment type="subcellular location">
    <subcellularLocation>
        <location evidence="2">Cell membrane</location>
        <topology evidence="2">Multi-pass membrane protein</topology>
    </subcellularLocation>
</comment>
<dbReference type="Pfam" id="PF02518">
    <property type="entry name" value="HATPase_c"/>
    <property type="match status" value="1"/>
</dbReference>
<keyword evidence="10" id="KW-0472">Membrane</keyword>
<dbReference type="Pfam" id="PF00512">
    <property type="entry name" value="HisKA"/>
    <property type="match status" value="1"/>
</dbReference>
<dbReference type="Gene3D" id="6.10.340.10">
    <property type="match status" value="1"/>
</dbReference>
<dbReference type="PROSITE" id="PS50885">
    <property type="entry name" value="HAMP"/>
    <property type="match status" value="1"/>
</dbReference>
<evidence type="ECO:0000256" key="4">
    <source>
        <dbReference type="ARBA" id="ARBA00022475"/>
    </source>
</evidence>
<protein>
    <recommendedName>
        <fullName evidence="3">histidine kinase</fullName>
        <ecNumber evidence="3">2.7.13.3</ecNumber>
    </recommendedName>
</protein>
<keyword evidence="10" id="KW-1133">Transmembrane helix</keyword>
<evidence type="ECO:0000259" key="12">
    <source>
        <dbReference type="PROSITE" id="PS50885"/>
    </source>
</evidence>
<dbReference type="InterPro" id="IPR003594">
    <property type="entry name" value="HATPase_dom"/>
</dbReference>
<dbReference type="RefSeq" id="WP_227514556.1">
    <property type="nucleotide sequence ID" value="NZ_BGZH01000002.1"/>
</dbReference>
<keyword evidence="4" id="KW-1003">Cell membrane</keyword>
<dbReference type="SMART" id="SM00388">
    <property type="entry name" value="HisKA"/>
    <property type="match status" value="1"/>
</dbReference>
<evidence type="ECO:0000256" key="3">
    <source>
        <dbReference type="ARBA" id="ARBA00012438"/>
    </source>
</evidence>
<keyword evidence="8" id="KW-0418">Kinase</keyword>
<evidence type="ECO:0000256" key="7">
    <source>
        <dbReference type="ARBA" id="ARBA00022741"/>
    </source>
</evidence>
<dbReference type="InterPro" id="IPR036890">
    <property type="entry name" value="HATPase_C_sf"/>
</dbReference>
<comment type="catalytic activity">
    <reaction evidence="1">
        <text>ATP + protein L-histidine = ADP + protein N-phospho-L-histidine.</text>
        <dbReference type="EC" id="2.7.13.3"/>
    </reaction>
</comment>
<evidence type="ECO:0000313" key="15">
    <source>
        <dbReference type="Proteomes" id="UP000340077"/>
    </source>
</evidence>
<dbReference type="GO" id="GO:0005886">
    <property type="term" value="C:plasma membrane"/>
    <property type="evidence" value="ECO:0007669"/>
    <property type="project" value="UniProtKB-SubCell"/>
</dbReference>
<keyword evidence="6" id="KW-0808">Transferase</keyword>
<sequence>MPLARTPVFHARVGIMPLKFFLKLYARLAGLTALVVLLCVLLFTGINTVRSQFWHERFPEPLMRWLATAPAPVQQYHWLTSTVDLRVGAPSRFNLSPVALERLGYGQVVGIESDVGYRVLVTGLAGEVLQLRLSEPYRDVSETIGLIFRWHLDSASVDDRLNVAAQMARSLNVEVYPLDDADLLPDPDVLDQVAERGLAFYTDDSDGCGRVIVQLADGELYRIDMPPAFNAWAWPVVLLLVLVLGGVLAVALFLALREVDSNLRTVESVAVRIARGEMGARVQTGEGTLVTRLASSFNGMAEHIQRLVQVQREMIHAVSHELRTPVARIRFGVQMIEDCQDQAALQKQLDGIDGDIQELDELIDEILTYARLEQGGPVFSLQENSVTDIVRQVVSEQQMVRPELDIEGNIDEISERWALSDIEPRYLHRAIQNLVGNAGRYAAGKVLVSCHFDEDNCRIDVEDDGPGIPEEDWEKVFTAFARLDDSRTRTSGGYGLGLSIVRRILYWHGGHAFVSRSDTLGGAKFSLVWPRKKPVDSIV</sequence>
<evidence type="ECO:0000313" key="14">
    <source>
        <dbReference type="EMBL" id="GBO88560.1"/>
    </source>
</evidence>
<dbReference type="InterPro" id="IPR005467">
    <property type="entry name" value="His_kinase_dom"/>
</dbReference>
<dbReference type="EMBL" id="BGZI01000013">
    <property type="protein sequence ID" value="GBO88560.1"/>
    <property type="molecule type" value="Genomic_DNA"/>
</dbReference>
<dbReference type="InterPro" id="IPR003660">
    <property type="entry name" value="HAMP_dom"/>
</dbReference>
<feature type="domain" description="HAMP" evidence="12">
    <location>
        <begin position="257"/>
        <end position="309"/>
    </location>
</feature>
<keyword evidence="5" id="KW-0597">Phosphoprotein</keyword>
<evidence type="ECO:0000256" key="9">
    <source>
        <dbReference type="ARBA" id="ARBA00022840"/>
    </source>
</evidence>
<dbReference type="PRINTS" id="PR00344">
    <property type="entry name" value="BCTRLSENSOR"/>
</dbReference>
<dbReference type="InterPro" id="IPR050980">
    <property type="entry name" value="2C_sensor_his_kinase"/>
</dbReference>
<evidence type="ECO:0000256" key="5">
    <source>
        <dbReference type="ARBA" id="ARBA00022553"/>
    </source>
</evidence>
<name>A0A5M3Q0D4_9GAMM</name>
<dbReference type="Gene3D" id="3.30.565.10">
    <property type="entry name" value="Histidine kinase-like ATPase, C-terminal domain"/>
    <property type="match status" value="1"/>
</dbReference>
<organism evidence="14 16">
    <name type="scientific">Marinobacter salsuginis</name>
    <dbReference type="NCBI Taxonomy" id="418719"/>
    <lineage>
        <taxon>Bacteria</taxon>
        <taxon>Pseudomonadati</taxon>
        <taxon>Pseudomonadota</taxon>
        <taxon>Gammaproteobacteria</taxon>
        <taxon>Pseudomonadales</taxon>
        <taxon>Marinobacteraceae</taxon>
        <taxon>Marinobacter</taxon>
    </lineage>
</organism>
<dbReference type="InterPro" id="IPR004358">
    <property type="entry name" value="Sig_transdc_His_kin-like_C"/>
</dbReference>
<keyword evidence="9" id="KW-0067">ATP-binding</keyword>
<dbReference type="Proteomes" id="UP000340077">
    <property type="component" value="Unassembled WGS sequence"/>
</dbReference>
<evidence type="ECO:0000259" key="11">
    <source>
        <dbReference type="PROSITE" id="PS50109"/>
    </source>
</evidence>
<proteinExistence type="predicted"/>
<dbReference type="Proteomes" id="UP000387223">
    <property type="component" value="Unassembled WGS sequence"/>
</dbReference>
<dbReference type="PANTHER" id="PTHR44936:SF10">
    <property type="entry name" value="SENSOR PROTEIN RSTB"/>
    <property type="match status" value="1"/>
</dbReference>
<evidence type="ECO:0000256" key="6">
    <source>
        <dbReference type="ARBA" id="ARBA00022679"/>
    </source>
</evidence>
<evidence type="ECO:0000256" key="8">
    <source>
        <dbReference type="ARBA" id="ARBA00022777"/>
    </source>
</evidence>
<dbReference type="GO" id="GO:0000155">
    <property type="term" value="F:phosphorelay sensor kinase activity"/>
    <property type="evidence" value="ECO:0007669"/>
    <property type="project" value="InterPro"/>
</dbReference>
<evidence type="ECO:0000313" key="13">
    <source>
        <dbReference type="EMBL" id="GBO85236.1"/>
    </source>
</evidence>
<evidence type="ECO:0000256" key="2">
    <source>
        <dbReference type="ARBA" id="ARBA00004651"/>
    </source>
</evidence>
<accession>A0A5M3Q0D4</accession>
<dbReference type="PANTHER" id="PTHR44936">
    <property type="entry name" value="SENSOR PROTEIN CREC"/>
    <property type="match status" value="1"/>
</dbReference>
<evidence type="ECO:0000256" key="10">
    <source>
        <dbReference type="SAM" id="Phobius"/>
    </source>
</evidence>
<dbReference type="EC" id="2.7.13.3" evidence="3"/>
<dbReference type="AlphaFoldDB" id="A0A5M3Q0D4"/>